<keyword evidence="7 12" id="KW-0489">Methyltransferase</keyword>
<dbReference type="CDD" id="cd18084">
    <property type="entry name" value="RsmE-like"/>
    <property type="match status" value="1"/>
</dbReference>
<evidence type="ECO:0000256" key="10">
    <source>
        <dbReference type="ARBA" id="ARBA00025699"/>
    </source>
</evidence>
<sequence length="248" mass="26843">MQRYFLKANVEANFTLDEETYHHFVTVLRAKEGTKAEFVQPNQSVVIASLATVADGIATMNVVDTLTSNVELPIDTTIVCGLPKGDKAELIVQKATELGVNQVIFVQTAWSVAKWNDKAAKKIARLQKIAAGAAEQSHRTRVPAIKYLASLTEVAVMPFDHKMIAYEEAAKTGEQAQLAQTLAAIEPQQSICAVFGPEGGIAPQEIETLTANGFTVAALGPRILRAETAPLYWLSAISFALELAQPQH</sequence>
<dbReference type="InterPro" id="IPR029028">
    <property type="entry name" value="Alpha/beta_knot_MTases"/>
</dbReference>
<comment type="catalytic activity">
    <reaction evidence="11 12">
        <text>uridine(1498) in 16S rRNA + S-adenosyl-L-methionine = N(3)-methyluridine(1498) in 16S rRNA + S-adenosyl-L-homocysteine + H(+)</text>
        <dbReference type="Rhea" id="RHEA:42920"/>
        <dbReference type="Rhea" id="RHEA-COMP:10283"/>
        <dbReference type="Rhea" id="RHEA-COMP:10284"/>
        <dbReference type="ChEBI" id="CHEBI:15378"/>
        <dbReference type="ChEBI" id="CHEBI:57856"/>
        <dbReference type="ChEBI" id="CHEBI:59789"/>
        <dbReference type="ChEBI" id="CHEBI:65315"/>
        <dbReference type="ChEBI" id="CHEBI:74502"/>
        <dbReference type="EC" id="2.1.1.193"/>
    </reaction>
</comment>
<dbReference type="Pfam" id="PF04452">
    <property type="entry name" value="Methyltrans_RNA"/>
    <property type="match status" value="1"/>
</dbReference>
<dbReference type="PANTHER" id="PTHR30027:SF3">
    <property type="entry name" value="16S RRNA (URACIL(1498)-N(3))-METHYLTRANSFERASE"/>
    <property type="match status" value="1"/>
</dbReference>
<dbReference type="InterPro" id="IPR015947">
    <property type="entry name" value="PUA-like_sf"/>
</dbReference>
<dbReference type="Proteomes" id="UP000549765">
    <property type="component" value="Unassembled WGS sequence"/>
</dbReference>
<keyword evidence="5 12" id="KW-0963">Cytoplasm</keyword>
<accession>A0A7X6N249</accession>
<dbReference type="NCBIfam" id="NF008691">
    <property type="entry name" value="PRK11713.1-4"/>
    <property type="match status" value="1"/>
</dbReference>
<comment type="function">
    <text evidence="10 12">Specifically methylates the N3 position of the uracil ring of uridine 1498 (m3U1498) in 16S rRNA. Acts on the fully assembled 30S ribosomal subunit.</text>
</comment>
<evidence type="ECO:0000259" key="13">
    <source>
        <dbReference type="Pfam" id="PF04452"/>
    </source>
</evidence>
<keyword evidence="15" id="KW-1185">Reference proteome</keyword>
<dbReference type="InterPro" id="IPR006700">
    <property type="entry name" value="RsmE"/>
</dbReference>
<keyword evidence="6 12" id="KW-0698">rRNA processing</keyword>
<evidence type="ECO:0000256" key="6">
    <source>
        <dbReference type="ARBA" id="ARBA00022552"/>
    </source>
</evidence>
<dbReference type="GO" id="GO:0070042">
    <property type="term" value="F:rRNA (uridine-N3-)-methyltransferase activity"/>
    <property type="evidence" value="ECO:0007669"/>
    <property type="project" value="TreeGrafter"/>
</dbReference>
<dbReference type="AlphaFoldDB" id="A0A7X6N249"/>
<evidence type="ECO:0000313" key="14">
    <source>
        <dbReference type="EMBL" id="NKZ23307.1"/>
    </source>
</evidence>
<reference evidence="14 15" key="1">
    <citation type="submission" date="2020-04" db="EMBL/GenBank/DDBJ databases">
        <title>MicrobeNet Type strains.</title>
        <authorList>
            <person name="Nicholson A.C."/>
        </authorList>
    </citation>
    <scope>NUCLEOTIDE SEQUENCE [LARGE SCALE GENOMIC DNA]</scope>
    <source>
        <strain evidence="14 15">CCUG 61472</strain>
    </source>
</reference>
<evidence type="ECO:0000256" key="4">
    <source>
        <dbReference type="ARBA" id="ARBA00013673"/>
    </source>
</evidence>
<dbReference type="EC" id="2.1.1.193" evidence="3 12"/>
<organism evidence="14 15">
    <name type="scientific">Periweissella fabalis</name>
    <dbReference type="NCBI Taxonomy" id="1070421"/>
    <lineage>
        <taxon>Bacteria</taxon>
        <taxon>Bacillati</taxon>
        <taxon>Bacillota</taxon>
        <taxon>Bacilli</taxon>
        <taxon>Lactobacillales</taxon>
        <taxon>Lactobacillaceae</taxon>
        <taxon>Periweissella</taxon>
    </lineage>
</organism>
<dbReference type="InterPro" id="IPR046886">
    <property type="entry name" value="RsmE_MTase_dom"/>
</dbReference>
<evidence type="ECO:0000256" key="3">
    <source>
        <dbReference type="ARBA" id="ARBA00012328"/>
    </source>
</evidence>
<keyword evidence="8 12" id="KW-0808">Transferase</keyword>
<dbReference type="RefSeq" id="WP_168721107.1">
    <property type="nucleotide sequence ID" value="NZ_JAAXPN010000001.1"/>
</dbReference>
<dbReference type="InterPro" id="IPR029026">
    <property type="entry name" value="tRNA_m1G_MTases_N"/>
</dbReference>
<dbReference type="GO" id="GO:0005737">
    <property type="term" value="C:cytoplasm"/>
    <property type="evidence" value="ECO:0007669"/>
    <property type="project" value="UniProtKB-SubCell"/>
</dbReference>
<comment type="similarity">
    <text evidence="2 12">Belongs to the RNA methyltransferase RsmE family.</text>
</comment>
<dbReference type="Gene3D" id="3.40.1280.10">
    <property type="match status" value="1"/>
</dbReference>
<dbReference type="SUPFAM" id="SSF75217">
    <property type="entry name" value="alpha/beta knot"/>
    <property type="match status" value="1"/>
</dbReference>
<comment type="caution">
    <text evidence="14">The sequence shown here is derived from an EMBL/GenBank/DDBJ whole genome shotgun (WGS) entry which is preliminary data.</text>
</comment>
<evidence type="ECO:0000256" key="9">
    <source>
        <dbReference type="ARBA" id="ARBA00022691"/>
    </source>
</evidence>
<evidence type="ECO:0000256" key="2">
    <source>
        <dbReference type="ARBA" id="ARBA00005528"/>
    </source>
</evidence>
<name>A0A7X6N249_9LACO</name>
<evidence type="ECO:0000313" key="15">
    <source>
        <dbReference type="Proteomes" id="UP000549765"/>
    </source>
</evidence>
<evidence type="ECO:0000256" key="5">
    <source>
        <dbReference type="ARBA" id="ARBA00022490"/>
    </source>
</evidence>
<protein>
    <recommendedName>
        <fullName evidence="4 12">Ribosomal RNA small subunit methyltransferase E</fullName>
        <ecNumber evidence="3 12">2.1.1.193</ecNumber>
    </recommendedName>
</protein>
<evidence type="ECO:0000256" key="11">
    <source>
        <dbReference type="ARBA" id="ARBA00047944"/>
    </source>
</evidence>
<evidence type="ECO:0000256" key="7">
    <source>
        <dbReference type="ARBA" id="ARBA00022603"/>
    </source>
</evidence>
<dbReference type="EMBL" id="JAAXPN010000001">
    <property type="protein sequence ID" value="NKZ23307.1"/>
    <property type="molecule type" value="Genomic_DNA"/>
</dbReference>
<dbReference type="SUPFAM" id="SSF88697">
    <property type="entry name" value="PUA domain-like"/>
    <property type="match status" value="1"/>
</dbReference>
<dbReference type="PIRSF" id="PIRSF015601">
    <property type="entry name" value="MTase_slr0722"/>
    <property type="match status" value="1"/>
</dbReference>
<evidence type="ECO:0000256" key="12">
    <source>
        <dbReference type="PIRNR" id="PIRNR015601"/>
    </source>
</evidence>
<gene>
    <name evidence="14" type="ORF">HF964_00550</name>
</gene>
<evidence type="ECO:0000256" key="8">
    <source>
        <dbReference type="ARBA" id="ARBA00022679"/>
    </source>
</evidence>
<comment type="subcellular location">
    <subcellularLocation>
        <location evidence="1 12">Cytoplasm</location>
    </subcellularLocation>
</comment>
<proteinExistence type="inferred from homology"/>
<evidence type="ECO:0000256" key="1">
    <source>
        <dbReference type="ARBA" id="ARBA00004496"/>
    </source>
</evidence>
<keyword evidence="9 12" id="KW-0949">S-adenosyl-L-methionine</keyword>
<feature type="domain" description="Ribosomal RNA small subunit methyltransferase E methyltransferase" evidence="13">
    <location>
        <begin position="71"/>
        <end position="238"/>
    </location>
</feature>
<dbReference type="GO" id="GO:0070475">
    <property type="term" value="P:rRNA base methylation"/>
    <property type="evidence" value="ECO:0007669"/>
    <property type="project" value="TreeGrafter"/>
</dbReference>
<dbReference type="NCBIfam" id="TIGR00046">
    <property type="entry name" value="RsmE family RNA methyltransferase"/>
    <property type="match status" value="1"/>
</dbReference>
<dbReference type="PANTHER" id="PTHR30027">
    <property type="entry name" value="RIBOSOMAL RNA SMALL SUBUNIT METHYLTRANSFERASE E"/>
    <property type="match status" value="1"/>
</dbReference>